<name>A0A2M8L776_9BACT</name>
<dbReference type="AlphaFoldDB" id="A0A2M8L776"/>
<dbReference type="NCBIfam" id="TIGR00080">
    <property type="entry name" value="pimt"/>
    <property type="match status" value="1"/>
</dbReference>
<protein>
    <recommendedName>
        <fullName evidence="7">Protein-L-isoaspartate O-methyltransferase</fullName>
        <ecNumber evidence="7">2.1.1.77</ecNumber>
    </recommendedName>
    <alternativeName>
        <fullName evidence="7">L-isoaspartyl protein carboxyl methyltransferase</fullName>
    </alternativeName>
    <alternativeName>
        <fullName evidence="7">Protein L-isoaspartyl methyltransferase</fullName>
    </alternativeName>
    <alternativeName>
        <fullName evidence="7">Protein-beta-aspartate methyltransferase</fullName>
        <shortName evidence="7">PIMT</shortName>
    </alternativeName>
</protein>
<comment type="similarity">
    <text evidence="2 7">Belongs to the methyltransferase superfamily. L-isoaspartyl/D-aspartyl protein methyltransferase family.</text>
</comment>
<evidence type="ECO:0000256" key="3">
    <source>
        <dbReference type="ARBA" id="ARBA00022490"/>
    </source>
</evidence>
<keyword evidence="5 7" id="KW-0808">Transferase</keyword>
<dbReference type="GO" id="GO:0004719">
    <property type="term" value="F:protein-L-isoaspartate (D-aspartate) O-methyltransferase activity"/>
    <property type="evidence" value="ECO:0007669"/>
    <property type="project" value="UniProtKB-UniRule"/>
</dbReference>
<dbReference type="EMBL" id="PFEM01000025">
    <property type="protein sequence ID" value="PJE70072.1"/>
    <property type="molecule type" value="Genomic_DNA"/>
</dbReference>
<dbReference type="Pfam" id="PF01135">
    <property type="entry name" value="PCMT"/>
    <property type="match status" value="1"/>
</dbReference>
<dbReference type="EC" id="2.1.1.77" evidence="7"/>
<evidence type="ECO:0000313" key="9">
    <source>
        <dbReference type="Proteomes" id="UP000231579"/>
    </source>
</evidence>
<dbReference type="InterPro" id="IPR000682">
    <property type="entry name" value="PCMT"/>
</dbReference>
<evidence type="ECO:0000256" key="1">
    <source>
        <dbReference type="ARBA" id="ARBA00004496"/>
    </source>
</evidence>
<dbReference type="PANTHER" id="PTHR11579">
    <property type="entry name" value="PROTEIN-L-ISOASPARTATE O-METHYLTRANSFERASE"/>
    <property type="match status" value="1"/>
</dbReference>
<comment type="function">
    <text evidence="7">Catalyzes the methyl esterification of L-isoaspartyl residues in peptides and proteins that result from spontaneous decomposition of normal L-aspartyl and L-asparaginyl residues. It plays a role in the repair and/or degradation of damaged proteins.</text>
</comment>
<gene>
    <name evidence="7" type="primary">pcm</name>
    <name evidence="8" type="ORF">COU97_01780</name>
</gene>
<dbReference type="Gene3D" id="3.40.50.150">
    <property type="entry name" value="Vaccinia Virus protein VP39"/>
    <property type="match status" value="1"/>
</dbReference>
<comment type="catalytic activity">
    <reaction evidence="7">
        <text>[protein]-L-isoaspartate + S-adenosyl-L-methionine = [protein]-L-isoaspartate alpha-methyl ester + S-adenosyl-L-homocysteine</text>
        <dbReference type="Rhea" id="RHEA:12705"/>
        <dbReference type="Rhea" id="RHEA-COMP:12143"/>
        <dbReference type="Rhea" id="RHEA-COMP:12144"/>
        <dbReference type="ChEBI" id="CHEBI:57856"/>
        <dbReference type="ChEBI" id="CHEBI:59789"/>
        <dbReference type="ChEBI" id="CHEBI:90596"/>
        <dbReference type="ChEBI" id="CHEBI:90598"/>
        <dbReference type="EC" id="2.1.1.77"/>
    </reaction>
</comment>
<proteinExistence type="inferred from homology"/>
<dbReference type="PANTHER" id="PTHR11579:SF0">
    <property type="entry name" value="PROTEIN-L-ISOASPARTATE(D-ASPARTATE) O-METHYLTRANSFERASE"/>
    <property type="match status" value="1"/>
</dbReference>
<dbReference type="HAMAP" id="MF_00090">
    <property type="entry name" value="PIMT"/>
    <property type="match status" value="1"/>
</dbReference>
<keyword evidence="4 7" id="KW-0489">Methyltransferase</keyword>
<evidence type="ECO:0000256" key="6">
    <source>
        <dbReference type="ARBA" id="ARBA00022691"/>
    </source>
</evidence>
<evidence type="ECO:0000313" key="8">
    <source>
        <dbReference type="EMBL" id="PJE70072.1"/>
    </source>
</evidence>
<organism evidence="8 9">
    <name type="scientific">Candidatus Shapirobacteria bacterium CG10_big_fil_rev_8_21_14_0_10_48_15</name>
    <dbReference type="NCBI Taxonomy" id="1974484"/>
    <lineage>
        <taxon>Bacteria</taxon>
        <taxon>Candidatus Shapironibacteriota</taxon>
    </lineage>
</organism>
<dbReference type="FunFam" id="3.40.50.150:FF:000010">
    <property type="entry name" value="Protein-L-isoaspartate O-methyltransferase"/>
    <property type="match status" value="1"/>
</dbReference>
<dbReference type="CDD" id="cd02440">
    <property type="entry name" value="AdoMet_MTases"/>
    <property type="match status" value="1"/>
</dbReference>
<reference evidence="9" key="1">
    <citation type="submission" date="2017-09" db="EMBL/GenBank/DDBJ databases">
        <title>Depth-based differentiation of microbial function through sediment-hosted aquifers and enrichment of novel symbionts in the deep terrestrial subsurface.</title>
        <authorList>
            <person name="Probst A.J."/>
            <person name="Ladd B."/>
            <person name="Jarett J.K."/>
            <person name="Geller-Mcgrath D.E."/>
            <person name="Sieber C.M.K."/>
            <person name="Emerson J.B."/>
            <person name="Anantharaman K."/>
            <person name="Thomas B.C."/>
            <person name="Malmstrom R."/>
            <person name="Stieglmeier M."/>
            <person name="Klingl A."/>
            <person name="Woyke T."/>
            <person name="Ryan C.M."/>
            <person name="Banfield J.F."/>
        </authorList>
    </citation>
    <scope>NUCLEOTIDE SEQUENCE [LARGE SCALE GENOMIC DNA]</scope>
</reference>
<sequence length="212" mass="23601">MSQYNQWRTMMVEQQLKARGITDKKILKVMGEIPREKFVPVQLRDQAYNDYPLAIGFGQTISQPYVVALMCQLLELKGDEKVLDVGTGSGYQAAVLSRLAKQVVTIEKIARLAKSARVRLKKLGFNNVRVVSGNGYQGYSPAAPYEAIKAAAAVSAMPLTWAKQLKMGGRMVFPLGQELVKISKQKNRLVRKNYGGVTFVPLIDKEKRPKAV</sequence>
<evidence type="ECO:0000256" key="4">
    <source>
        <dbReference type="ARBA" id="ARBA00022603"/>
    </source>
</evidence>
<dbReference type="GO" id="GO:0032259">
    <property type="term" value="P:methylation"/>
    <property type="evidence" value="ECO:0007669"/>
    <property type="project" value="UniProtKB-KW"/>
</dbReference>
<comment type="caution">
    <text evidence="8">The sequence shown here is derived from an EMBL/GenBank/DDBJ whole genome shotgun (WGS) entry which is preliminary data.</text>
</comment>
<comment type="subcellular location">
    <subcellularLocation>
        <location evidence="1 7">Cytoplasm</location>
    </subcellularLocation>
</comment>
<dbReference type="NCBIfam" id="NF001453">
    <property type="entry name" value="PRK00312.1"/>
    <property type="match status" value="1"/>
</dbReference>
<evidence type="ECO:0000256" key="2">
    <source>
        <dbReference type="ARBA" id="ARBA00005369"/>
    </source>
</evidence>
<accession>A0A2M8L776</accession>
<dbReference type="GO" id="GO:0005737">
    <property type="term" value="C:cytoplasm"/>
    <property type="evidence" value="ECO:0007669"/>
    <property type="project" value="UniProtKB-SubCell"/>
</dbReference>
<evidence type="ECO:0000256" key="7">
    <source>
        <dbReference type="HAMAP-Rule" id="MF_00090"/>
    </source>
</evidence>
<dbReference type="InterPro" id="IPR029063">
    <property type="entry name" value="SAM-dependent_MTases_sf"/>
</dbReference>
<dbReference type="Proteomes" id="UP000231579">
    <property type="component" value="Unassembled WGS sequence"/>
</dbReference>
<dbReference type="SUPFAM" id="SSF53335">
    <property type="entry name" value="S-adenosyl-L-methionine-dependent methyltransferases"/>
    <property type="match status" value="1"/>
</dbReference>
<dbReference type="GO" id="GO:0030091">
    <property type="term" value="P:protein repair"/>
    <property type="evidence" value="ECO:0007669"/>
    <property type="project" value="UniProtKB-UniRule"/>
</dbReference>
<evidence type="ECO:0000256" key="5">
    <source>
        <dbReference type="ARBA" id="ARBA00022679"/>
    </source>
</evidence>
<keyword evidence="6 7" id="KW-0949">S-adenosyl-L-methionine</keyword>
<feature type="active site" evidence="7">
    <location>
        <position position="62"/>
    </location>
</feature>
<dbReference type="PROSITE" id="PS01279">
    <property type="entry name" value="PCMT"/>
    <property type="match status" value="1"/>
</dbReference>
<keyword evidence="3 7" id="KW-0963">Cytoplasm</keyword>